<protein>
    <submittedName>
        <fullName evidence="3">Uncharacterized protein</fullName>
    </submittedName>
</protein>
<organism evidence="3">
    <name type="scientific">uncultured myxobacterium HF0130_06F04</name>
    <dbReference type="NCBI Taxonomy" id="723555"/>
    <lineage>
        <taxon>Bacteria</taxon>
        <taxon>Pseudomonadati</taxon>
        <taxon>Myxococcota</taxon>
        <taxon>Myxococcia</taxon>
        <taxon>Myxococcales</taxon>
        <taxon>environmental samples</taxon>
    </lineage>
</organism>
<dbReference type="AlphaFoldDB" id="E7C2E4"/>
<accession>E7C2E4</accession>
<evidence type="ECO:0000313" key="3">
    <source>
        <dbReference type="EMBL" id="ADI21618.1"/>
    </source>
</evidence>
<reference evidence="3" key="1">
    <citation type="submission" date="2010-01" db="EMBL/GenBank/DDBJ databases">
        <title>Genome fragments of uncultured bacteria from the North Pacific subtropical Gyre.</title>
        <authorList>
            <person name="Pham V.D."/>
            <person name="Delong E.F."/>
        </authorList>
    </citation>
    <scope>NUCLEOTIDE SEQUENCE</scope>
</reference>
<feature type="region of interest" description="Disordered" evidence="2">
    <location>
        <begin position="317"/>
        <end position="336"/>
    </location>
</feature>
<evidence type="ECO:0000256" key="2">
    <source>
        <dbReference type="SAM" id="MobiDB-lite"/>
    </source>
</evidence>
<feature type="region of interest" description="Disordered" evidence="2">
    <location>
        <begin position="117"/>
        <end position="148"/>
    </location>
</feature>
<proteinExistence type="predicted"/>
<evidence type="ECO:0000256" key="1">
    <source>
        <dbReference type="SAM" id="Coils"/>
    </source>
</evidence>
<name>E7C2E4_9BACT</name>
<dbReference type="EMBL" id="GU567961">
    <property type="protein sequence ID" value="ADI21618.1"/>
    <property type="molecule type" value="Genomic_DNA"/>
</dbReference>
<keyword evidence="1" id="KW-0175">Coiled coil</keyword>
<sequence>MKSHRIRSLKELISTAEFTTWHAKHNELNRSVLELEEKREELELALAIARFETEFIQGNADQTFLSAGDFEDESARSEAEYAAVENDSFQLLSDFEDKSRDEETARIDLHGLETQLEEKRGQTSELKAQATADEKQGSESSGISDEELKNLGGDIAGLARQVEAARARLSEEVKRREALWDEVEQTWVTAFRANMRRSEFSYQGRRVRARAERLFTKAEMVRRRVDDLSAQMAVVDEKLSSAKADNIRHLDHARKTFDCTVVDEFLFWPHSDDVQAALCVPLVDEQSHFNIQIKALKVYQIERDKGLDFIEPVSDEELGDEDPRLESFFNEGRPAA</sequence>
<feature type="coiled-coil region" evidence="1">
    <location>
        <begin position="25"/>
        <end position="52"/>
    </location>
</feature>